<evidence type="ECO:0000313" key="1">
    <source>
        <dbReference type="EMBL" id="KAI0039995.1"/>
    </source>
</evidence>
<organism evidence="1 2">
    <name type="scientific">Auriscalpium vulgare</name>
    <dbReference type="NCBI Taxonomy" id="40419"/>
    <lineage>
        <taxon>Eukaryota</taxon>
        <taxon>Fungi</taxon>
        <taxon>Dikarya</taxon>
        <taxon>Basidiomycota</taxon>
        <taxon>Agaricomycotina</taxon>
        <taxon>Agaricomycetes</taxon>
        <taxon>Russulales</taxon>
        <taxon>Auriscalpiaceae</taxon>
        <taxon>Auriscalpium</taxon>
    </lineage>
</organism>
<comment type="caution">
    <text evidence="1">The sequence shown here is derived from an EMBL/GenBank/DDBJ whole genome shotgun (WGS) entry which is preliminary data.</text>
</comment>
<proteinExistence type="predicted"/>
<gene>
    <name evidence="1" type="ORF">FA95DRAFT_1612138</name>
</gene>
<dbReference type="EMBL" id="MU276239">
    <property type="protein sequence ID" value="KAI0039995.1"/>
    <property type="molecule type" value="Genomic_DNA"/>
</dbReference>
<reference evidence="1" key="1">
    <citation type="submission" date="2021-02" db="EMBL/GenBank/DDBJ databases">
        <authorList>
            <consortium name="DOE Joint Genome Institute"/>
            <person name="Ahrendt S."/>
            <person name="Looney B.P."/>
            <person name="Miyauchi S."/>
            <person name="Morin E."/>
            <person name="Drula E."/>
            <person name="Courty P.E."/>
            <person name="Chicoki N."/>
            <person name="Fauchery L."/>
            <person name="Kohler A."/>
            <person name="Kuo A."/>
            <person name="Labutti K."/>
            <person name="Pangilinan J."/>
            <person name="Lipzen A."/>
            <person name="Riley R."/>
            <person name="Andreopoulos W."/>
            <person name="He G."/>
            <person name="Johnson J."/>
            <person name="Barry K.W."/>
            <person name="Grigoriev I.V."/>
            <person name="Nagy L."/>
            <person name="Hibbett D."/>
            <person name="Henrissat B."/>
            <person name="Matheny P.B."/>
            <person name="Labbe J."/>
            <person name="Martin F."/>
        </authorList>
    </citation>
    <scope>NUCLEOTIDE SEQUENCE</scope>
    <source>
        <strain evidence="1">FP105234-sp</strain>
    </source>
</reference>
<dbReference type="Proteomes" id="UP000814033">
    <property type="component" value="Unassembled WGS sequence"/>
</dbReference>
<accession>A0ACB8R7S7</accession>
<keyword evidence="2" id="KW-1185">Reference proteome</keyword>
<protein>
    <submittedName>
        <fullName evidence="1">Uncharacterized protein</fullName>
    </submittedName>
</protein>
<sequence>MNAYNFWHGLARITNGTGLNTAKNHYKDFIRSMRCFRNIRMAKRGARAHDPAGITATSIGELVVECPACPQPGRNLPEGWEDAPKEEQWKYALFLAIDANFKLKLKNRGLADVDLAPGWAYFVEDGPYQELCKKFIDQAEMKHCQSSFAAVDHANIPTSKRFAVNGVGAVICARHCFYRKSGLGDIQQGERYCNIDYVLLSTIARTAPQIKVLVLSYDIACQFSKNLGRRMPQYPEVIRLNLDEVRIIYAVPKFHLLAHGDDCQNNFDLNKTEGVGRMCGEGLDDFFGAINWRKTINLGTLLARAVKEAVPALERHKKILEDNNNTIPEAVRACWTTMIQAWDANHTCANPYEEPVAVTTLADVRLELGEEEAAEADRGLISLHEMSASVFLSAGLKLEDIQRGLHVAAKDSDSKTPAGRLALQEKRNSLQYRIRLWQTVQTIYMPAVAAFLAEQAAARASPGEAASSGNGLPAAQPLRKT</sequence>
<name>A0ACB8R7S7_9AGAM</name>
<evidence type="ECO:0000313" key="2">
    <source>
        <dbReference type="Proteomes" id="UP000814033"/>
    </source>
</evidence>
<reference evidence="1" key="2">
    <citation type="journal article" date="2022" name="New Phytol.">
        <title>Evolutionary transition to the ectomycorrhizal habit in the genomes of a hyperdiverse lineage of mushroom-forming fungi.</title>
        <authorList>
            <person name="Looney B."/>
            <person name="Miyauchi S."/>
            <person name="Morin E."/>
            <person name="Drula E."/>
            <person name="Courty P.E."/>
            <person name="Kohler A."/>
            <person name="Kuo A."/>
            <person name="LaButti K."/>
            <person name="Pangilinan J."/>
            <person name="Lipzen A."/>
            <person name="Riley R."/>
            <person name="Andreopoulos W."/>
            <person name="He G."/>
            <person name="Johnson J."/>
            <person name="Nolan M."/>
            <person name="Tritt A."/>
            <person name="Barry K.W."/>
            <person name="Grigoriev I.V."/>
            <person name="Nagy L.G."/>
            <person name="Hibbett D."/>
            <person name="Henrissat B."/>
            <person name="Matheny P.B."/>
            <person name="Labbe J."/>
            <person name="Martin F.M."/>
        </authorList>
    </citation>
    <scope>NUCLEOTIDE SEQUENCE</scope>
    <source>
        <strain evidence="1">FP105234-sp</strain>
    </source>
</reference>